<evidence type="ECO:0000256" key="1">
    <source>
        <dbReference type="ARBA" id="ARBA00022737"/>
    </source>
</evidence>
<keyword evidence="1" id="KW-0677">Repeat</keyword>
<protein>
    <submittedName>
        <fullName evidence="4">BRCA1 C Terminus (BRCT) domain containing</fullName>
    </submittedName>
</protein>
<sequence>MNNFNQFQQFFNNFPAPNQFGQPQGQAQQPQQGPLPPPQPNVAQLTQQLEYSFIDIPDLISLSDEEEEQLPPEERAKRQAEKQRREAARRQAALQRALAGQGVLEAAIAANAGLVAAAGGSIRAAALDWQAPDSALLAPPGGPAAQYSWLLGADLVYSTEPVAALVAAVAAAVEHARASGGEPLRILIAHKHRHEAVDEALLGELRAAGLPLTAVLSDGGTRCTVWANDAARTALGLLGVPRPRRNQLAQLVERLRGTWSGALNVGRTTAVVVEGPEADIDWVAAKLAVAQQHGIPVVSADWLLDSQAHGFLLSTAPYRLEPPPPGRRSSAASTSAAAAPPRPAHTTATVNQADTAVPPAQLQQPTTEPDSPAVEVEVLREGRLPATTLVRLGPQLHRPPLRSTWEGLLERHGCGSCDSEGSSSGMPAVTFHASAEALPEGGAAVNFVAGDERHGAVMLYDIREDGRRVYALALVQAIYRWRDEVWMEHRYLLTREDLQERPSWAAALQVL</sequence>
<evidence type="ECO:0000259" key="3">
    <source>
        <dbReference type="PROSITE" id="PS50172"/>
    </source>
</evidence>
<dbReference type="PANTHER" id="PTHR13561">
    <property type="entry name" value="DNA REPLICATION REGULATOR DPB11-RELATED"/>
    <property type="match status" value="1"/>
</dbReference>
<dbReference type="GO" id="GO:0007095">
    <property type="term" value="P:mitotic G2 DNA damage checkpoint signaling"/>
    <property type="evidence" value="ECO:0007669"/>
    <property type="project" value="TreeGrafter"/>
</dbReference>
<comment type="caution">
    <text evidence="4">The sequence shown here is derived from an EMBL/GenBank/DDBJ whole genome shotgun (WGS) entry which is preliminary data.</text>
</comment>
<dbReference type="PROSITE" id="PS50172">
    <property type="entry name" value="BRCT"/>
    <property type="match status" value="1"/>
</dbReference>
<feature type="region of interest" description="Disordered" evidence="2">
    <location>
        <begin position="319"/>
        <end position="346"/>
    </location>
</feature>
<feature type="compositionally biased region" description="Basic and acidic residues" evidence="2">
    <location>
        <begin position="72"/>
        <end position="88"/>
    </location>
</feature>
<dbReference type="InterPro" id="IPR001357">
    <property type="entry name" value="BRCT_dom"/>
</dbReference>
<dbReference type="AlphaFoldDB" id="A0A2P6TCD6"/>
<keyword evidence="5" id="KW-1185">Reference proteome</keyword>
<evidence type="ECO:0000313" key="5">
    <source>
        <dbReference type="Proteomes" id="UP000239899"/>
    </source>
</evidence>
<evidence type="ECO:0000313" key="4">
    <source>
        <dbReference type="EMBL" id="PRW20286.1"/>
    </source>
</evidence>
<dbReference type="Gene3D" id="3.40.50.150">
    <property type="entry name" value="Vaccinia Virus protein VP39"/>
    <property type="match status" value="1"/>
</dbReference>
<feature type="compositionally biased region" description="Low complexity" evidence="2">
    <location>
        <begin position="11"/>
        <end position="32"/>
    </location>
</feature>
<organism evidence="4 5">
    <name type="scientific">Chlorella sorokiniana</name>
    <name type="common">Freshwater green alga</name>
    <dbReference type="NCBI Taxonomy" id="3076"/>
    <lineage>
        <taxon>Eukaryota</taxon>
        <taxon>Viridiplantae</taxon>
        <taxon>Chlorophyta</taxon>
        <taxon>core chlorophytes</taxon>
        <taxon>Trebouxiophyceae</taxon>
        <taxon>Chlorellales</taxon>
        <taxon>Chlorellaceae</taxon>
        <taxon>Chlorella clade</taxon>
        <taxon>Chlorella</taxon>
    </lineage>
</organism>
<dbReference type="InterPro" id="IPR029063">
    <property type="entry name" value="SAM-dependent_MTases_sf"/>
</dbReference>
<dbReference type="EMBL" id="LHPG02000025">
    <property type="protein sequence ID" value="PRW20286.1"/>
    <property type="molecule type" value="Genomic_DNA"/>
</dbReference>
<name>A0A2P6TCD6_CHLSO</name>
<dbReference type="GO" id="GO:0006270">
    <property type="term" value="P:DNA replication initiation"/>
    <property type="evidence" value="ECO:0007669"/>
    <property type="project" value="TreeGrafter"/>
</dbReference>
<accession>A0A2P6TCD6</accession>
<dbReference type="OrthoDB" id="10662842at2759"/>
<dbReference type="Gene3D" id="3.40.50.10190">
    <property type="entry name" value="BRCT domain"/>
    <property type="match status" value="1"/>
</dbReference>
<reference evidence="4 5" key="1">
    <citation type="journal article" date="2018" name="Plant J.">
        <title>Genome sequences of Chlorella sorokiniana UTEX 1602 and Micractinium conductrix SAG 241.80: implications to maltose excretion by a green alga.</title>
        <authorList>
            <person name="Arriola M.B."/>
            <person name="Velmurugan N."/>
            <person name="Zhang Y."/>
            <person name="Plunkett M.H."/>
            <person name="Hondzo H."/>
            <person name="Barney B.M."/>
        </authorList>
    </citation>
    <scope>NUCLEOTIDE SEQUENCE [LARGE SCALE GENOMIC DNA]</scope>
    <source>
        <strain evidence="5">UTEX 1602</strain>
    </source>
</reference>
<feature type="compositionally biased region" description="Low complexity" evidence="2">
    <location>
        <begin position="327"/>
        <end position="346"/>
    </location>
</feature>
<feature type="domain" description="BRCT" evidence="3">
    <location>
        <begin position="236"/>
        <end position="320"/>
    </location>
</feature>
<dbReference type="GO" id="GO:0033314">
    <property type="term" value="P:mitotic DNA replication checkpoint signaling"/>
    <property type="evidence" value="ECO:0007669"/>
    <property type="project" value="TreeGrafter"/>
</dbReference>
<proteinExistence type="predicted"/>
<dbReference type="SUPFAM" id="SSF52113">
    <property type="entry name" value="BRCT domain"/>
    <property type="match status" value="1"/>
</dbReference>
<dbReference type="STRING" id="3076.A0A2P6TCD6"/>
<feature type="region of interest" description="Disordered" evidence="2">
    <location>
        <begin position="11"/>
        <end position="42"/>
    </location>
</feature>
<dbReference type="InterPro" id="IPR036420">
    <property type="entry name" value="BRCT_dom_sf"/>
</dbReference>
<feature type="region of interest" description="Disordered" evidence="2">
    <location>
        <begin position="62"/>
        <end position="88"/>
    </location>
</feature>
<evidence type="ECO:0000256" key="2">
    <source>
        <dbReference type="SAM" id="MobiDB-lite"/>
    </source>
</evidence>
<dbReference type="Proteomes" id="UP000239899">
    <property type="component" value="Unassembled WGS sequence"/>
</dbReference>
<dbReference type="SMR" id="A0A2P6TCD6"/>
<dbReference type="Pfam" id="PF00533">
    <property type="entry name" value="BRCT"/>
    <property type="match status" value="1"/>
</dbReference>
<gene>
    <name evidence="4" type="ORF">C2E21_9230</name>
</gene>
<dbReference type="PANTHER" id="PTHR13561:SF20">
    <property type="entry name" value="DNA TOPOISOMERASE 2-BINDING PROTEIN 1"/>
    <property type="match status" value="1"/>
</dbReference>